<reference evidence="2 3" key="1">
    <citation type="journal article" date="2020" name="Microb. Ecol.">
        <title>Ecogenomics of the Marine Benthic Filamentous Cyanobacterium Adonisia.</title>
        <authorList>
            <person name="Walter J.M."/>
            <person name="Coutinho F.H."/>
            <person name="Leomil L."/>
            <person name="Hargreaves P.I."/>
            <person name="Campeao M.E."/>
            <person name="Vieira V.V."/>
            <person name="Silva B.S."/>
            <person name="Fistarol G.O."/>
            <person name="Salomon P.S."/>
            <person name="Sawabe T."/>
            <person name="Mino S."/>
            <person name="Hosokawa M."/>
            <person name="Miyashita H."/>
            <person name="Maruyama F."/>
            <person name="van Verk M.C."/>
            <person name="Dutilh B.E."/>
            <person name="Thompson C.C."/>
            <person name="Thompson F.L."/>
        </authorList>
    </citation>
    <scope>NUCLEOTIDE SEQUENCE [LARGE SCALE GENOMIC DNA]</scope>
    <source>
        <strain evidence="2 3">CCMR0081</strain>
    </source>
</reference>
<feature type="transmembrane region" description="Helical" evidence="1">
    <location>
        <begin position="16"/>
        <end position="37"/>
    </location>
</feature>
<evidence type="ECO:0000256" key="1">
    <source>
        <dbReference type="SAM" id="Phobius"/>
    </source>
</evidence>
<evidence type="ECO:0000313" key="3">
    <source>
        <dbReference type="Proteomes" id="UP000481033"/>
    </source>
</evidence>
<protein>
    <submittedName>
        <fullName evidence="2">Uncharacterized protein</fullName>
    </submittedName>
</protein>
<keyword evidence="3" id="KW-1185">Reference proteome</keyword>
<evidence type="ECO:0000313" key="2">
    <source>
        <dbReference type="EMBL" id="NEZ54416.1"/>
    </source>
</evidence>
<feature type="transmembrane region" description="Helical" evidence="1">
    <location>
        <begin position="94"/>
        <end position="114"/>
    </location>
</feature>
<name>A0A6M0RDX7_9CYAN</name>
<proteinExistence type="predicted"/>
<keyword evidence="1" id="KW-1133">Transmembrane helix</keyword>
<keyword evidence="1" id="KW-0472">Membrane</keyword>
<accession>A0A6M0RDX7</accession>
<feature type="transmembrane region" description="Helical" evidence="1">
    <location>
        <begin position="202"/>
        <end position="225"/>
    </location>
</feature>
<organism evidence="2 3">
    <name type="scientific">Adonisia turfae CCMR0081</name>
    <dbReference type="NCBI Taxonomy" id="2292702"/>
    <lineage>
        <taxon>Bacteria</taxon>
        <taxon>Bacillati</taxon>
        <taxon>Cyanobacteriota</taxon>
        <taxon>Adonisia</taxon>
        <taxon>Adonisia turfae</taxon>
    </lineage>
</organism>
<feature type="transmembrane region" description="Helical" evidence="1">
    <location>
        <begin position="134"/>
        <end position="151"/>
    </location>
</feature>
<dbReference type="Proteomes" id="UP000481033">
    <property type="component" value="Unassembled WGS sequence"/>
</dbReference>
<comment type="caution">
    <text evidence="2">The sequence shown here is derived from an EMBL/GenBank/DDBJ whole genome shotgun (WGS) entry which is preliminary data.</text>
</comment>
<keyword evidence="1" id="KW-0812">Transmembrane</keyword>
<dbReference type="EMBL" id="QXHD01000003">
    <property type="protein sequence ID" value="NEZ54416.1"/>
    <property type="molecule type" value="Genomic_DNA"/>
</dbReference>
<feature type="transmembrane region" description="Helical" evidence="1">
    <location>
        <begin position="163"/>
        <end position="182"/>
    </location>
</feature>
<dbReference type="RefSeq" id="WP_163695996.1">
    <property type="nucleotide sequence ID" value="NZ_QXHD01000003.1"/>
</dbReference>
<gene>
    <name evidence="2" type="ORF">DXZ20_01620</name>
</gene>
<feature type="transmembrane region" description="Helical" evidence="1">
    <location>
        <begin position="57"/>
        <end position="82"/>
    </location>
</feature>
<dbReference type="AlphaFoldDB" id="A0A6M0RDX7"/>
<sequence>MFTLKVFQFFSSIKSGLILAVIYLFVIALIVVIWLQTLISPELLLRDVFTLTDVPPYYGLLSNFGIFLWCTTASVSLFSAVILSYKKRERGFSLFFLFFGLISLILMLDDGLLLHESVVPKILENIFSYNTAEMLLPLSYGSAVIYSLLKFRKIILNTNYKFLFLALLFLFFSLVADHLIPLPDGGRYWLRDGENFLIEDGFKLLGIVTWSFYFIQTSLSRIIYLTRHTGANRLK</sequence>